<dbReference type="InterPro" id="IPR013103">
    <property type="entry name" value="RVT_2"/>
</dbReference>
<reference evidence="2 3" key="1">
    <citation type="journal article" date="2017" name="Nat. Commun.">
        <title>Genome assembly with in vitro proximity ligation data and whole-genome triplication in lettuce.</title>
        <authorList>
            <person name="Reyes-Chin-Wo S."/>
            <person name="Wang Z."/>
            <person name="Yang X."/>
            <person name="Kozik A."/>
            <person name="Arikit S."/>
            <person name="Song C."/>
            <person name="Xia L."/>
            <person name="Froenicke L."/>
            <person name="Lavelle D.O."/>
            <person name="Truco M.J."/>
            <person name="Xia R."/>
            <person name="Zhu S."/>
            <person name="Xu C."/>
            <person name="Xu H."/>
            <person name="Xu X."/>
            <person name="Cox K."/>
            <person name="Korf I."/>
            <person name="Meyers B.C."/>
            <person name="Michelmore R.W."/>
        </authorList>
    </citation>
    <scope>NUCLEOTIDE SEQUENCE [LARGE SCALE GENOMIC DNA]</scope>
    <source>
        <strain evidence="3">cv. Salinas</strain>
        <tissue evidence="2">Seedlings</tissue>
    </source>
</reference>
<name>A0A9R1VZS6_LACSA</name>
<keyword evidence="3" id="KW-1185">Reference proteome</keyword>
<dbReference type="Proteomes" id="UP000235145">
    <property type="component" value="Unassembled WGS sequence"/>
</dbReference>
<comment type="caution">
    <text evidence="2">The sequence shown here is derived from an EMBL/GenBank/DDBJ whole genome shotgun (WGS) entry which is preliminary data.</text>
</comment>
<feature type="domain" description="Reverse transcriptase Ty1/copia-type" evidence="1">
    <location>
        <begin position="136"/>
        <end position="222"/>
    </location>
</feature>
<organism evidence="2 3">
    <name type="scientific">Lactuca sativa</name>
    <name type="common">Garden lettuce</name>
    <dbReference type="NCBI Taxonomy" id="4236"/>
    <lineage>
        <taxon>Eukaryota</taxon>
        <taxon>Viridiplantae</taxon>
        <taxon>Streptophyta</taxon>
        <taxon>Embryophyta</taxon>
        <taxon>Tracheophyta</taxon>
        <taxon>Spermatophyta</taxon>
        <taxon>Magnoliopsida</taxon>
        <taxon>eudicotyledons</taxon>
        <taxon>Gunneridae</taxon>
        <taxon>Pentapetalae</taxon>
        <taxon>asterids</taxon>
        <taxon>campanulids</taxon>
        <taxon>Asterales</taxon>
        <taxon>Asteraceae</taxon>
        <taxon>Cichorioideae</taxon>
        <taxon>Cichorieae</taxon>
        <taxon>Lactucinae</taxon>
        <taxon>Lactuca</taxon>
    </lineage>
</organism>
<proteinExistence type="predicted"/>
<dbReference type="AlphaFoldDB" id="A0A9R1VZS6"/>
<evidence type="ECO:0000313" key="3">
    <source>
        <dbReference type="Proteomes" id="UP000235145"/>
    </source>
</evidence>
<gene>
    <name evidence="2" type="ORF">LSAT_V11C400166600</name>
</gene>
<protein>
    <recommendedName>
        <fullName evidence="1">Reverse transcriptase Ty1/copia-type domain-containing protein</fullName>
    </recommendedName>
</protein>
<accession>A0A9R1VZS6</accession>
<evidence type="ECO:0000313" key="2">
    <source>
        <dbReference type="EMBL" id="KAJ0214544.1"/>
    </source>
</evidence>
<dbReference type="EMBL" id="NBSK02000004">
    <property type="protein sequence ID" value="KAJ0214544.1"/>
    <property type="molecule type" value="Genomic_DNA"/>
</dbReference>
<evidence type="ECO:0000259" key="1">
    <source>
        <dbReference type="Pfam" id="PF07727"/>
    </source>
</evidence>
<dbReference type="Pfam" id="PF07727">
    <property type="entry name" value="RVT_2"/>
    <property type="match status" value="1"/>
</dbReference>
<sequence length="228" mass="26811">MDCRWFGFIINSKINLLFLKLPLQIFMKNQLVFCIITYQWMLSNKMKHGLLFLDLIREMCLDPNGFHTKYKSDGTIKQYKPCLVAQRYTYILGLKYSHNFSLVVKASTVRIVLLLVEIHHWQLHQLDVNKPLGFLALYGLKQAPRAWFQRLIAFLLQNGFSCSRTDTSLFFFKRGFCIMYLLVYVDDMILTGIQESVITSCIARFYNEFEIKDLRDLNCFFGTRGGLH</sequence>